<dbReference type="GO" id="GO:0016763">
    <property type="term" value="F:pentosyltransferase activity"/>
    <property type="evidence" value="ECO:0007669"/>
    <property type="project" value="TreeGrafter"/>
</dbReference>
<feature type="transmembrane region" description="Helical" evidence="8">
    <location>
        <begin position="255"/>
        <end position="275"/>
    </location>
</feature>
<comment type="subcellular location">
    <subcellularLocation>
        <location evidence="1">Cell membrane</location>
        <topology evidence="1">Multi-pass membrane protein</topology>
    </subcellularLocation>
</comment>
<evidence type="ECO:0000313" key="10">
    <source>
        <dbReference type="EMBL" id="OAQ20160.1"/>
    </source>
</evidence>
<evidence type="ECO:0000256" key="2">
    <source>
        <dbReference type="ARBA" id="ARBA00022475"/>
    </source>
</evidence>
<evidence type="ECO:0000256" key="3">
    <source>
        <dbReference type="ARBA" id="ARBA00022676"/>
    </source>
</evidence>
<dbReference type="InterPro" id="IPR038731">
    <property type="entry name" value="RgtA/B/C-like"/>
</dbReference>
<feature type="transmembrane region" description="Helical" evidence="8">
    <location>
        <begin position="313"/>
        <end position="330"/>
    </location>
</feature>
<dbReference type="STRING" id="999894.TDIS_1786"/>
<keyword evidence="7 8" id="KW-0472">Membrane</keyword>
<evidence type="ECO:0000259" key="9">
    <source>
        <dbReference type="Pfam" id="PF13231"/>
    </source>
</evidence>
<dbReference type="EMBL" id="LWLG01000015">
    <property type="protein sequence ID" value="OAQ20160.1"/>
    <property type="molecule type" value="Genomic_DNA"/>
</dbReference>
<organism evidence="10 11">
    <name type="scientific">Thermosulfurimonas dismutans</name>
    <dbReference type="NCBI Taxonomy" id="999894"/>
    <lineage>
        <taxon>Bacteria</taxon>
        <taxon>Pseudomonadati</taxon>
        <taxon>Thermodesulfobacteriota</taxon>
        <taxon>Thermodesulfobacteria</taxon>
        <taxon>Thermodesulfobacteriales</taxon>
        <taxon>Thermodesulfobacteriaceae</taxon>
        <taxon>Thermosulfurimonas</taxon>
    </lineage>
</organism>
<keyword evidence="4 10" id="KW-0808">Transferase</keyword>
<dbReference type="AlphaFoldDB" id="A0A179D278"/>
<evidence type="ECO:0000256" key="4">
    <source>
        <dbReference type="ARBA" id="ARBA00022679"/>
    </source>
</evidence>
<keyword evidence="2" id="KW-1003">Cell membrane</keyword>
<feature type="transmembrane region" description="Helical" evidence="8">
    <location>
        <begin position="115"/>
        <end position="133"/>
    </location>
</feature>
<dbReference type="PANTHER" id="PTHR33908">
    <property type="entry name" value="MANNOSYLTRANSFERASE YKCB-RELATED"/>
    <property type="match status" value="1"/>
</dbReference>
<accession>A0A179D278</accession>
<dbReference type="GO" id="GO:0010041">
    <property type="term" value="P:response to iron(III) ion"/>
    <property type="evidence" value="ECO:0007669"/>
    <property type="project" value="TreeGrafter"/>
</dbReference>
<evidence type="ECO:0000256" key="6">
    <source>
        <dbReference type="ARBA" id="ARBA00022989"/>
    </source>
</evidence>
<feature type="transmembrane region" description="Helical" evidence="8">
    <location>
        <begin position="342"/>
        <end position="361"/>
    </location>
</feature>
<dbReference type="Proteomes" id="UP000078390">
    <property type="component" value="Unassembled WGS sequence"/>
</dbReference>
<evidence type="ECO:0000256" key="5">
    <source>
        <dbReference type="ARBA" id="ARBA00022692"/>
    </source>
</evidence>
<evidence type="ECO:0000256" key="8">
    <source>
        <dbReference type="SAM" id="Phobius"/>
    </source>
</evidence>
<feature type="transmembrane region" description="Helical" evidence="8">
    <location>
        <begin position="140"/>
        <end position="157"/>
    </location>
</feature>
<protein>
    <submittedName>
        <fullName evidence="10">Polymyxin resistance protein ArnT, undecaprenyl phosphate-alpha-L-Ara4N transferase</fullName>
    </submittedName>
</protein>
<sequence>MVTQMKAAFRAFWAPCLMVLVLYVVPLSFPLTSIQEARRAEIVQEAVILGNWLIPSLNGEPYVVKPPFHIWITGVFAWLFGVKEAVLRISSFLSALGIGIVLYRLTLKVCSRMEIALLSVLILISAPKFFFFSHRVEIDMLLAFLYFLSFYFFWSYLSEEKSRFLYLGYFVAGLAALTKGPFIFFLFPPLAIYGLLYKDRRIWRVLFNPLGWFLLLAPVCGWYFYAYKKLSAAAFYEFIYTDIFGRISTGKRDPFWHYPGALLLAFMPWTLALLYRPGKFLREALRGQQSLIFLSFLVPITLLSFTAAKYSKYLLPFYPFFALFLARLIFSQLENRAFPIRKFMVGTSFIVLMMVAGTLVMEYHSNRLRFDSLSAARPYLSLPYPYYSYRKEPNYLLVFYHGGPIPVVREEDLKGLKPPFVLLVETIPGAEVSLPRSDLGKLAEISPFYRKKRRLLIFVFS</sequence>
<feature type="transmembrane region" description="Helical" evidence="8">
    <location>
        <begin position="169"/>
        <end position="193"/>
    </location>
</feature>
<feature type="transmembrane region" description="Helical" evidence="8">
    <location>
        <begin position="85"/>
        <end position="103"/>
    </location>
</feature>
<evidence type="ECO:0000256" key="7">
    <source>
        <dbReference type="ARBA" id="ARBA00023136"/>
    </source>
</evidence>
<proteinExistence type="predicted"/>
<evidence type="ECO:0000313" key="11">
    <source>
        <dbReference type="Proteomes" id="UP000078390"/>
    </source>
</evidence>
<dbReference type="OrthoDB" id="9775035at2"/>
<feature type="domain" description="Glycosyltransferase RgtA/B/C/D-like" evidence="9">
    <location>
        <begin position="65"/>
        <end position="219"/>
    </location>
</feature>
<dbReference type="GO" id="GO:0009103">
    <property type="term" value="P:lipopolysaccharide biosynthetic process"/>
    <property type="evidence" value="ECO:0007669"/>
    <property type="project" value="UniProtKB-ARBA"/>
</dbReference>
<dbReference type="InterPro" id="IPR050297">
    <property type="entry name" value="LipidA_mod_glycosyltrf_83"/>
</dbReference>
<comment type="caution">
    <text evidence="10">The sequence shown here is derived from an EMBL/GenBank/DDBJ whole genome shotgun (WGS) entry which is preliminary data.</text>
</comment>
<keyword evidence="3" id="KW-0328">Glycosyltransferase</keyword>
<keyword evidence="5 8" id="KW-0812">Transmembrane</keyword>
<feature type="transmembrane region" description="Helical" evidence="8">
    <location>
        <begin position="12"/>
        <end position="29"/>
    </location>
</feature>
<dbReference type="Pfam" id="PF13231">
    <property type="entry name" value="PMT_2"/>
    <property type="match status" value="1"/>
</dbReference>
<reference evidence="10 11" key="1">
    <citation type="submission" date="2016-04" db="EMBL/GenBank/DDBJ databases">
        <title>Genome analysis of Thermosulfurimonas dismutans, the first thermophilic sulfur-disproportionating bacterium of the phylum Thermodesulfobacteria.</title>
        <authorList>
            <person name="Mardanov A.V."/>
            <person name="Beletsky A.V."/>
            <person name="Kadnikov V.V."/>
            <person name="Slobodkin A.I."/>
            <person name="Ravin N.V."/>
        </authorList>
    </citation>
    <scope>NUCLEOTIDE SEQUENCE [LARGE SCALE GENOMIC DNA]</scope>
    <source>
        <strain evidence="10 11">S95</strain>
    </source>
</reference>
<gene>
    <name evidence="10" type="ORF">TDIS_1786</name>
</gene>
<dbReference type="PANTHER" id="PTHR33908:SF3">
    <property type="entry name" value="UNDECAPRENYL PHOSPHATE-ALPHA-4-AMINO-4-DEOXY-L-ARABINOSE ARABINOSYL TRANSFERASE"/>
    <property type="match status" value="1"/>
</dbReference>
<keyword evidence="6 8" id="KW-1133">Transmembrane helix</keyword>
<dbReference type="RefSeq" id="WP_068671443.1">
    <property type="nucleotide sequence ID" value="NZ_LWLG01000015.1"/>
</dbReference>
<name>A0A179D278_9BACT</name>
<feature type="transmembrane region" description="Helical" evidence="8">
    <location>
        <begin position="287"/>
        <end position="307"/>
    </location>
</feature>
<dbReference type="GO" id="GO:0005886">
    <property type="term" value="C:plasma membrane"/>
    <property type="evidence" value="ECO:0007669"/>
    <property type="project" value="UniProtKB-SubCell"/>
</dbReference>
<feature type="transmembrane region" description="Helical" evidence="8">
    <location>
        <begin position="205"/>
        <end position="225"/>
    </location>
</feature>
<keyword evidence="11" id="KW-1185">Reference proteome</keyword>
<evidence type="ECO:0000256" key="1">
    <source>
        <dbReference type="ARBA" id="ARBA00004651"/>
    </source>
</evidence>